<dbReference type="OrthoDB" id="5360208at2759"/>
<keyword evidence="3" id="KW-1185">Reference proteome</keyword>
<protein>
    <submittedName>
        <fullName evidence="2">Uncharacterized protein</fullName>
    </submittedName>
</protein>
<organism evidence="2 3">
    <name type="scientific">Dactylellina haptotyla (strain CBS 200.50)</name>
    <name type="common">Nematode-trapping fungus</name>
    <name type="synonym">Monacrosporium haptotylum</name>
    <dbReference type="NCBI Taxonomy" id="1284197"/>
    <lineage>
        <taxon>Eukaryota</taxon>
        <taxon>Fungi</taxon>
        <taxon>Dikarya</taxon>
        <taxon>Ascomycota</taxon>
        <taxon>Pezizomycotina</taxon>
        <taxon>Orbiliomycetes</taxon>
        <taxon>Orbiliales</taxon>
        <taxon>Orbiliaceae</taxon>
        <taxon>Dactylellina</taxon>
    </lineage>
</organism>
<dbReference type="HOGENOM" id="CLU_589276_0_0_1"/>
<dbReference type="EMBL" id="AQGS01000013">
    <property type="protein sequence ID" value="EPS45525.1"/>
    <property type="molecule type" value="Genomic_DNA"/>
</dbReference>
<reference evidence="3" key="2">
    <citation type="submission" date="2013-04" db="EMBL/GenBank/DDBJ databases">
        <title>Genomic mechanisms accounting for the adaptation to parasitism in nematode-trapping fungi.</title>
        <authorList>
            <person name="Ahren D.G."/>
        </authorList>
    </citation>
    <scope>NUCLEOTIDE SEQUENCE [LARGE SCALE GENOMIC DNA]</scope>
    <source>
        <strain evidence="3">CBS 200.50</strain>
    </source>
</reference>
<dbReference type="AlphaFoldDB" id="S8ARC0"/>
<dbReference type="Proteomes" id="UP000015100">
    <property type="component" value="Unassembled WGS sequence"/>
</dbReference>
<feature type="region of interest" description="Disordered" evidence="1">
    <location>
        <begin position="445"/>
        <end position="464"/>
    </location>
</feature>
<evidence type="ECO:0000256" key="1">
    <source>
        <dbReference type="SAM" id="MobiDB-lite"/>
    </source>
</evidence>
<evidence type="ECO:0000313" key="3">
    <source>
        <dbReference type="Proteomes" id="UP000015100"/>
    </source>
</evidence>
<sequence>MYRFVVIWFYISYLSLIEAYLLTFNLRHLARAGDPALTLSASSDGSIDSIEKIFGINSSGTSPYDRVAGENDGVVKLQENSPSLNPLTGIAGRITIPSKSLYHPIADYAGHTGSVRRLSQTLADASGIELLHSASQQSPISQALPDNTEITVGDRIPPFSIGRCFDFVAPEDGLLLSSMKFSGFGMFEDRPIGIYLFSAEGCDSGKGFIGYQDVDFEELENNYEIDLRDLAQPVRQIFSALPVYTTPHGDTTDLYTDEEIARNIGRRPGALNFLKTPDQIDIGRDGSLLGGEENSDYRNEFDVPWRDLQEAEGIERIAPGAGEEFEETKGTPTGRNLDFRHNFYLNPVLRRNHGVPPASRSVGDSPHRLPFALADSESESEGIEARILDEVYDRDEHDTIPGDDYMAWEIEEGEDDYDEPTQFDRSTWMLPPLWQINTEPQYADLEPSQFPENRGLASSEEKGR</sequence>
<accession>S8ARC0</accession>
<evidence type="ECO:0000313" key="2">
    <source>
        <dbReference type="EMBL" id="EPS45525.1"/>
    </source>
</evidence>
<gene>
    <name evidence="2" type="ORF">H072_454</name>
</gene>
<comment type="caution">
    <text evidence="2">The sequence shown here is derived from an EMBL/GenBank/DDBJ whole genome shotgun (WGS) entry which is preliminary data.</text>
</comment>
<dbReference type="OMA" id="INTEPQY"/>
<name>S8ARC0_DACHA</name>
<proteinExistence type="predicted"/>
<reference evidence="2 3" key="1">
    <citation type="journal article" date="2013" name="PLoS Genet.">
        <title>Genomic mechanisms accounting for the adaptation to parasitism in nematode-trapping fungi.</title>
        <authorList>
            <person name="Meerupati T."/>
            <person name="Andersson K.M."/>
            <person name="Friman E."/>
            <person name="Kumar D."/>
            <person name="Tunlid A."/>
            <person name="Ahren D."/>
        </authorList>
    </citation>
    <scope>NUCLEOTIDE SEQUENCE [LARGE SCALE GENOMIC DNA]</scope>
    <source>
        <strain evidence="2 3">CBS 200.50</strain>
    </source>
</reference>